<dbReference type="OrthoDB" id="4155914at2759"/>
<dbReference type="STRING" id="1073090.A0A1L9SPR3"/>
<evidence type="ECO:0000256" key="1">
    <source>
        <dbReference type="SAM" id="MobiDB-lite"/>
    </source>
</evidence>
<feature type="compositionally biased region" description="Polar residues" evidence="1">
    <location>
        <begin position="359"/>
        <end position="373"/>
    </location>
</feature>
<dbReference type="VEuPathDB" id="FungiDB:ASPZODRAFT_1395059"/>
<reference evidence="3" key="1">
    <citation type="journal article" date="2017" name="Genome Biol.">
        <title>Comparative genomics reveals high biological diversity and specific adaptations in the industrially and medically important fungal genus Aspergillus.</title>
        <authorList>
            <person name="de Vries R.P."/>
            <person name="Riley R."/>
            <person name="Wiebenga A."/>
            <person name="Aguilar-Osorio G."/>
            <person name="Amillis S."/>
            <person name="Uchima C.A."/>
            <person name="Anderluh G."/>
            <person name="Asadollahi M."/>
            <person name="Askin M."/>
            <person name="Barry K."/>
            <person name="Battaglia E."/>
            <person name="Bayram O."/>
            <person name="Benocci T."/>
            <person name="Braus-Stromeyer S.A."/>
            <person name="Caldana C."/>
            <person name="Canovas D."/>
            <person name="Cerqueira G.C."/>
            <person name="Chen F."/>
            <person name="Chen W."/>
            <person name="Choi C."/>
            <person name="Clum A."/>
            <person name="Dos Santos R.A."/>
            <person name="Damasio A.R."/>
            <person name="Diallinas G."/>
            <person name="Emri T."/>
            <person name="Fekete E."/>
            <person name="Flipphi M."/>
            <person name="Freyberg S."/>
            <person name="Gallo A."/>
            <person name="Gournas C."/>
            <person name="Habgood R."/>
            <person name="Hainaut M."/>
            <person name="Harispe M.L."/>
            <person name="Henrissat B."/>
            <person name="Hilden K.S."/>
            <person name="Hope R."/>
            <person name="Hossain A."/>
            <person name="Karabika E."/>
            <person name="Karaffa L."/>
            <person name="Karanyi Z."/>
            <person name="Krasevec N."/>
            <person name="Kuo A."/>
            <person name="Kusch H."/>
            <person name="LaButti K."/>
            <person name="Lagendijk E.L."/>
            <person name="Lapidus A."/>
            <person name="Levasseur A."/>
            <person name="Lindquist E."/>
            <person name="Lipzen A."/>
            <person name="Logrieco A.F."/>
            <person name="MacCabe A."/>
            <person name="Maekelae M.R."/>
            <person name="Malavazi I."/>
            <person name="Melin P."/>
            <person name="Meyer V."/>
            <person name="Mielnichuk N."/>
            <person name="Miskei M."/>
            <person name="Molnar A.P."/>
            <person name="Mule G."/>
            <person name="Ngan C.Y."/>
            <person name="Orejas M."/>
            <person name="Orosz E."/>
            <person name="Ouedraogo J.P."/>
            <person name="Overkamp K.M."/>
            <person name="Park H.-S."/>
            <person name="Perrone G."/>
            <person name="Piumi F."/>
            <person name="Punt P.J."/>
            <person name="Ram A.F."/>
            <person name="Ramon A."/>
            <person name="Rauscher S."/>
            <person name="Record E."/>
            <person name="Riano-Pachon D.M."/>
            <person name="Robert V."/>
            <person name="Roehrig J."/>
            <person name="Ruller R."/>
            <person name="Salamov A."/>
            <person name="Salih N.S."/>
            <person name="Samson R.A."/>
            <person name="Sandor E."/>
            <person name="Sanguinetti M."/>
            <person name="Schuetze T."/>
            <person name="Sepcic K."/>
            <person name="Shelest E."/>
            <person name="Sherlock G."/>
            <person name="Sophianopoulou V."/>
            <person name="Squina F.M."/>
            <person name="Sun H."/>
            <person name="Susca A."/>
            <person name="Todd R.B."/>
            <person name="Tsang A."/>
            <person name="Unkles S.E."/>
            <person name="van de Wiele N."/>
            <person name="van Rossen-Uffink D."/>
            <person name="Oliveira J.V."/>
            <person name="Vesth T.C."/>
            <person name="Visser J."/>
            <person name="Yu J.-H."/>
            <person name="Zhou M."/>
            <person name="Andersen M.R."/>
            <person name="Archer D.B."/>
            <person name="Baker S.E."/>
            <person name="Benoit I."/>
            <person name="Brakhage A.A."/>
            <person name="Braus G.H."/>
            <person name="Fischer R."/>
            <person name="Frisvad J.C."/>
            <person name="Goldman G.H."/>
            <person name="Houbraken J."/>
            <person name="Oakley B."/>
            <person name="Pocsi I."/>
            <person name="Scazzocchio C."/>
            <person name="Seiboth B."/>
            <person name="vanKuyk P.A."/>
            <person name="Wortman J."/>
            <person name="Dyer P.S."/>
            <person name="Grigoriev I.V."/>
        </authorList>
    </citation>
    <scope>NUCLEOTIDE SEQUENCE [LARGE SCALE GENOMIC DNA]</scope>
    <source>
        <strain evidence="3">CBS 506.65</strain>
    </source>
</reference>
<protein>
    <submittedName>
        <fullName evidence="2">Uncharacterized protein</fullName>
    </submittedName>
</protein>
<dbReference type="EMBL" id="KV878338">
    <property type="protein sequence ID" value="OJJ49091.1"/>
    <property type="molecule type" value="Genomic_DNA"/>
</dbReference>
<sequence>MTAPSDRPTGMRPPQPDQTGQTQGSHSLYLQGHHPDTGSKPNASQQSIKDSASSTPPPGKGRDDLSEIDVRALAQKQEELQSKYSKVKRLYYEKDAQVQHLQNTIAHQRMAVSRTVLDDNEYTNRFSRLEGAIKELAFSIRKEWTDIPTWLQAHVNSDAQGKEMTAVGRAVISRWLVDEIFQRYFHPALDPTFSMQLKTIELNLRRQQGNKAYTDEDKENAVARISNWRCTTLDGLAEALQGAPAEEHRAQLIHYLAEKLVASLAMHLVTPPPPELDNAALMIVENSMNIAEKIPLESRDICVEYFLPGTPVSERSMKVETGLPPLTTAVQPADPAAGDATLQDDGASPATELERGRNSSENSAQSQGTTSAPTVPVKEGKKKSVFGSLIGGGGSSSGGGTATARPSSALAKDKERDEADSGTERVRLATFVHVEVRGRGPTNVLAKTPVYV</sequence>
<organism evidence="2 3">
    <name type="scientific">Penicilliopsis zonata CBS 506.65</name>
    <dbReference type="NCBI Taxonomy" id="1073090"/>
    <lineage>
        <taxon>Eukaryota</taxon>
        <taxon>Fungi</taxon>
        <taxon>Dikarya</taxon>
        <taxon>Ascomycota</taxon>
        <taxon>Pezizomycotina</taxon>
        <taxon>Eurotiomycetes</taxon>
        <taxon>Eurotiomycetidae</taxon>
        <taxon>Eurotiales</taxon>
        <taxon>Aspergillaceae</taxon>
        <taxon>Penicilliopsis</taxon>
    </lineage>
</organism>
<proteinExistence type="predicted"/>
<feature type="compositionally biased region" description="Basic and acidic residues" evidence="1">
    <location>
        <begin position="411"/>
        <end position="423"/>
    </location>
</feature>
<keyword evidence="3" id="KW-1185">Reference proteome</keyword>
<dbReference type="GeneID" id="34611027"/>
<dbReference type="RefSeq" id="XP_022583601.1">
    <property type="nucleotide sequence ID" value="XM_022724562.1"/>
</dbReference>
<evidence type="ECO:0000313" key="3">
    <source>
        <dbReference type="Proteomes" id="UP000184188"/>
    </source>
</evidence>
<gene>
    <name evidence="2" type="ORF">ASPZODRAFT_1395059</name>
</gene>
<name>A0A1L9SPR3_9EURO</name>
<dbReference type="Proteomes" id="UP000184188">
    <property type="component" value="Unassembled WGS sequence"/>
</dbReference>
<dbReference type="AlphaFoldDB" id="A0A1L9SPR3"/>
<feature type="compositionally biased region" description="Polar residues" evidence="1">
    <location>
        <begin position="39"/>
        <end position="54"/>
    </location>
</feature>
<accession>A0A1L9SPR3</accession>
<feature type="compositionally biased region" description="Gly residues" evidence="1">
    <location>
        <begin position="389"/>
        <end position="401"/>
    </location>
</feature>
<feature type="region of interest" description="Disordered" evidence="1">
    <location>
        <begin position="325"/>
        <end position="423"/>
    </location>
</feature>
<evidence type="ECO:0000313" key="2">
    <source>
        <dbReference type="EMBL" id="OJJ49091.1"/>
    </source>
</evidence>
<feature type="region of interest" description="Disordered" evidence="1">
    <location>
        <begin position="1"/>
        <end position="64"/>
    </location>
</feature>